<reference evidence="3 4" key="1">
    <citation type="submission" date="2020-03" db="EMBL/GenBank/DDBJ databases">
        <title>WGS of actinomycetes isolated from Thailand.</title>
        <authorList>
            <person name="Thawai C."/>
        </authorList>
    </citation>
    <scope>NUCLEOTIDE SEQUENCE [LARGE SCALE GENOMIC DNA]</scope>
    <source>
        <strain evidence="3 4">FMUSA5-5</strain>
    </source>
</reference>
<evidence type="ECO:0000256" key="1">
    <source>
        <dbReference type="SAM" id="MobiDB-lite"/>
    </source>
</evidence>
<dbReference type="RefSeq" id="WP_168017918.1">
    <property type="nucleotide sequence ID" value="NZ_JAATEP010000047.1"/>
</dbReference>
<dbReference type="PANTHER" id="PTHR33231:SF1">
    <property type="entry name" value="30S RIBOSOMAL PROTEIN"/>
    <property type="match status" value="1"/>
</dbReference>
<feature type="compositionally biased region" description="Low complexity" evidence="1">
    <location>
        <begin position="119"/>
        <end position="134"/>
    </location>
</feature>
<gene>
    <name evidence="3" type="ORF">HCN51_43995</name>
</gene>
<name>A0ABX1BID8_9ACTN</name>
<protein>
    <submittedName>
        <fullName evidence="3">HPF/RaiA family ribosome-associated protein</fullName>
    </submittedName>
</protein>
<feature type="domain" description="Sigma 54 modulation/S30EA ribosomal protein C-terminal" evidence="2">
    <location>
        <begin position="215"/>
        <end position="258"/>
    </location>
</feature>
<dbReference type="InterPro" id="IPR050574">
    <property type="entry name" value="HPF/YfiA_ribosome-assoc"/>
</dbReference>
<proteinExistence type="predicted"/>
<feature type="region of interest" description="Disordered" evidence="1">
    <location>
        <begin position="107"/>
        <end position="138"/>
    </location>
</feature>
<dbReference type="Pfam" id="PF16321">
    <property type="entry name" value="Ribosom_S30AE_C"/>
    <property type="match status" value="2"/>
</dbReference>
<comment type="caution">
    <text evidence="3">The sequence shown here is derived from an EMBL/GenBank/DDBJ whole genome shotgun (WGS) entry which is preliminary data.</text>
</comment>
<evidence type="ECO:0000313" key="3">
    <source>
        <dbReference type="EMBL" id="NJP96320.1"/>
    </source>
</evidence>
<feature type="domain" description="Sigma 54 modulation/S30EA ribosomal protein C-terminal" evidence="2">
    <location>
        <begin position="140"/>
        <end position="187"/>
    </location>
</feature>
<dbReference type="SUPFAM" id="SSF69754">
    <property type="entry name" value="Ribosome binding protein Y (YfiA homologue)"/>
    <property type="match status" value="1"/>
</dbReference>
<dbReference type="Proteomes" id="UP000696294">
    <property type="component" value="Unassembled WGS sequence"/>
</dbReference>
<organism evidence="3 4">
    <name type="scientific">Nonomuraea composti</name>
    <dbReference type="NCBI Taxonomy" id="2720023"/>
    <lineage>
        <taxon>Bacteria</taxon>
        <taxon>Bacillati</taxon>
        <taxon>Actinomycetota</taxon>
        <taxon>Actinomycetes</taxon>
        <taxon>Streptosporangiales</taxon>
        <taxon>Streptosporangiaceae</taxon>
        <taxon>Nonomuraea</taxon>
    </lineage>
</organism>
<dbReference type="Gene3D" id="3.30.505.50">
    <property type="entry name" value="Sigma 54 modulation/S30EA ribosomal protein, C-terminal domain"/>
    <property type="match status" value="2"/>
</dbReference>
<dbReference type="EMBL" id="JAATEP010000047">
    <property type="protein sequence ID" value="NJP96320.1"/>
    <property type="molecule type" value="Genomic_DNA"/>
</dbReference>
<dbReference type="InterPro" id="IPR036567">
    <property type="entry name" value="RHF-like"/>
</dbReference>
<evidence type="ECO:0000259" key="2">
    <source>
        <dbReference type="Pfam" id="PF16321"/>
    </source>
</evidence>
<dbReference type="InterPro" id="IPR032528">
    <property type="entry name" value="Ribosom_S30AE_C"/>
</dbReference>
<accession>A0ABX1BID8</accession>
<dbReference type="InterPro" id="IPR038416">
    <property type="entry name" value="Ribosom_S30AE_C_sf"/>
</dbReference>
<dbReference type="PANTHER" id="PTHR33231">
    <property type="entry name" value="30S RIBOSOMAL PROTEIN"/>
    <property type="match status" value="1"/>
</dbReference>
<sequence length="265" mass="28773">MRHRPIALDPADVQVKVRGGIRPADVLRARQTMAELARLSHEPVLDARITLATAPGLAARRRTAQAVLDVQGRLIRARASAASTRAAIHVLRDRLRARLLESTRDWENRRGRHHRQRTSANAAANAADSVAGRAAGSGGEPRIVRRLAADRTVPDEAVVDMEQLGYDFLLFVEDVTGQDSVVYRAGRGYRLAQLVPDPCLPTPTCAAISISPSPAARLTLDEAVERLELTGWPFVFFADADTGAGCVLHRRDDGDYGLLSTAHGD</sequence>
<evidence type="ECO:0000313" key="4">
    <source>
        <dbReference type="Proteomes" id="UP000696294"/>
    </source>
</evidence>
<keyword evidence="4" id="KW-1185">Reference proteome</keyword>